<feature type="domain" description="Solute-binding protein family 3/N-terminal" evidence="2">
    <location>
        <begin position="30"/>
        <end position="241"/>
    </location>
</feature>
<feature type="chain" id="PRO_5026663239" description="Solute-binding protein family 3/N-terminal domain-containing protein" evidence="1">
    <location>
        <begin position="21"/>
        <end position="252"/>
    </location>
</feature>
<keyword evidence="6" id="KW-1185">Reference proteome</keyword>
<evidence type="ECO:0000313" key="3">
    <source>
        <dbReference type="EMBL" id="BCG24212.1"/>
    </source>
</evidence>
<dbReference type="SUPFAM" id="SSF53850">
    <property type="entry name" value="Periplasmic binding protein-like II"/>
    <property type="match status" value="1"/>
</dbReference>
<dbReference type="Gene3D" id="3.40.190.10">
    <property type="entry name" value="Periplasmic binding protein-like II"/>
    <property type="match status" value="2"/>
</dbReference>
<reference evidence="3 5" key="1">
    <citation type="submission" date="2020-05" db="EMBL/GenBank/DDBJ databases">
        <title>Characterization of novel class B3 metallo-beta-lactamase from novel Pseudomonas species.</title>
        <authorList>
            <person name="Yamada K."/>
            <person name="Aoki K."/>
            <person name="Ishii Y."/>
        </authorList>
    </citation>
    <scope>NUCLEOTIDE SEQUENCE [LARGE SCALE GENOMIC DNA]</scope>
    <source>
        <strain evidence="3 5">TUM18999</strain>
        <strain evidence="4 6">TUM20286</strain>
    </source>
</reference>
<feature type="signal peptide" evidence="1">
    <location>
        <begin position="1"/>
        <end position="20"/>
    </location>
</feature>
<dbReference type="AlphaFoldDB" id="A0A6J4E383"/>
<gene>
    <name evidence="3" type="ORF">TUM18999_24030</name>
    <name evidence="4" type="ORF">TUM20286_61650</name>
</gene>
<dbReference type="EMBL" id="BQKM01000034">
    <property type="protein sequence ID" value="GJN56413.1"/>
    <property type="molecule type" value="Genomic_DNA"/>
</dbReference>
<evidence type="ECO:0000313" key="5">
    <source>
        <dbReference type="Proteomes" id="UP000509383"/>
    </source>
</evidence>
<evidence type="ECO:0000259" key="2">
    <source>
        <dbReference type="Pfam" id="PF00497"/>
    </source>
</evidence>
<sequence length="252" mass="27925">MLARTLCLAALLCCASQACARLQQVDLYLPDAPPLTMLEAGASHGMVGDATLLALKRAGYQVRILVAPWARAQKRTMEGRDILVIPLSRTPDREASYTWIAPIMELQRAFFTLDEPVKDFAEARARYRQIGVGLGTAQNEILRREGFDGGQIRSLVLGDKPAQLLEMGRIDAWFTGVPEGLYIWPRVSHQRLRMSPPLAATDLYLACSLACDPQLVDDLRTAIDALRADGSLKRIQARYLKDAQPLLEQQAP</sequence>
<proteinExistence type="predicted"/>
<evidence type="ECO:0000313" key="6">
    <source>
        <dbReference type="Proteomes" id="UP001054892"/>
    </source>
</evidence>
<organism evidence="3 5">
    <name type="scientific">Pseudomonas tohonis</name>
    <dbReference type="NCBI Taxonomy" id="2725477"/>
    <lineage>
        <taxon>Bacteria</taxon>
        <taxon>Pseudomonadati</taxon>
        <taxon>Pseudomonadota</taxon>
        <taxon>Gammaproteobacteria</taxon>
        <taxon>Pseudomonadales</taxon>
        <taxon>Pseudomonadaceae</taxon>
        <taxon>Pseudomonas</taxon>
    </lineage>
</organism>
<dbReference type="EMBL" id="AP023189">
    <property type="protein sequence ID" value="BCG24212.1"/>
    <property type="molecule type" value="Genomic_DNA"/>
</dbReference>
<evidence type="ECO:0000313" key="4">
    <source>
        <dbReference type="EMBL" id="GJN56413.1"/>
    </source>
</evidence>
<dbReference type="PANTHER" id="PTHR38834:SF3">
    <property type="entry name" value="SOLUTE-BINDING PROTEIN FAMILY 3_N-TERMINAL DOMAIN-CONTAINING PROTEIN"/>
    <property type="match status" value="1"/>
</dbReference>
<dbReference type="Proteomes" id="UP000509383">
    <property type="component" value="Chromosome"/>
</dbReference>
<evidence type="ECO:0000256" key="1">
    <source>
        <dbReference type="SAM" id="SignalP"/>
    </source>
</evidence>
<dbReference type="InterPro" id="IPR001638">
    <property type="entry name" value="Solute-binding_3/MltF_N"/>
</dbReference>
<dbReference type="RefSeq" id="WP_228723578.1">
    <property type="nucleotide sequence ID" value="NZ_AP023189.1"/>
</dbReference>
<protein>
    <recommendedName>
        <fullName evidence="2">Solute-binding protein family 3/N-terminal domain-containing protein</fullName>
    </recommendedName>
</protein>
<dbReference type="PANTHER" id="PTHR38834">
    <property type="entry name" value="PERIPLASMIC SUBSTRATE BINDING PROTEIN FAMILY 3"/>
    <property type="match status" value="1"/>
</dbReference>
<dbReference type="KEGG" id="ptw:TUM18999_24030"/>
<dbReference type="PROSITE" id="PS51257">
    <property type="entry name" value="PROKAR_LIPOPROTEIN"/>
    <property type="match status" value="1"/>
</dbReference>
<dbReference type="Pfam" id="PF00497">
    <property type="entry name" value="SBP_bac_3"/>
    <property type="match status" value="1"/>
</dbReference>
<name>A0A6J4E383_9PSED</name>
<keyword evidence="1" id="KW-0732">Signal</keyword>
<accession>A0A6J4E383</accession>
<dbReference type="Proteomes" id="UP001054892">
    <property type="component" value="Unassembled WGS sequence"/>
</dbReference>